<keyword evidence="10 11" id="KW-0784">Thiamine biosynthesis</keyword>
<comment type="function">
    <text evidence="11">Catalyzes the phosphorylation of the hydroxyl group of 4-methyl-5-beta-hydroxyethylthiazole (THZ).</text>
</comment>
<name>A0A1I2SSR7_9CORY</name>
<evidence type="ECO:0000256" key="9">
    <source>
        <dbReference type="ARBA" id="ARBA00022842"/>
    </source>
</evidence>
<comment type="similarity">
    <text evidence="11">Belongs to the Thz kinase family.</text>
</comment>
<dbReference type="PIRSF" id="PIRSF000513">
    <property type="entry name" value="Thz_kinase"/>
    <property type="match status" value="1"/>
</dbReference>
<dbReference type="GO" id="GO:0004417">
    <property type="term" value="F:hydroxyethylthiazole kinase activity"/>
    <property type="evidence" value="ECO:0007669"/>
    <property type="project" value="UniProtKB-UniRule"/>
</dbReference>
<protein>
    <recommendedName>
        <fullName evidence="11">Hydroxyethylthiazole kinase</fullName>
        <ecNumber evidence="11">2.7.1.50</ecNumber>
    </recommendedName>
    <alternativeName>
        <fullName evidence="11">4-methyl-5-beta-hydroxyethylthiazole kinase</fullName>
        <shortName evidence="11">TH kinase</shortName>
        <shortName evidence="11">Thz kinase</shortName>
    </alternativeName>
</protein>
<dbReference type="STRING" id="185761.SAMN05660282_01220"/>
<dbReference type="Gene3D" id="3.40.1190.20">
    <property type="match status" value="1"/>
</dbReference>
<dbReference type="NCBIfam" id="NF006830">
    <property type="entry name" value="PRK09355.1"/>
    <property type="match status" value="1"/>
</dbReference>
<keyword evidence="8 11" id="KW-0067">ATP-binding</keyword>
<evidence type="ECO:0000256" key="6">
    <source>
        <dbReference type="ARBA" id="ARBA00022741"/>
    </source>
</evidence>
<dbReference type="GO" id="GO:0005524">
    <property type="term" value="F:ATP binding"/>
    <property type="evidence" value="ECO:0007669"/>
    <property type="project" value="UniProtKB-UniRule"/>
</dbReference>
<dbReference type="UniPathway" id="UPA00060">
    <property type="reaction ID" value="UER00139"/>
</dbReference>
<organism evidence="12 13">
    <name type="scientific">Corynebacterium spheniscorum</name>
    <dbReference type="NCBI Taxonomy" id="185761"/>
    <lineage>
        <taxon>Bacteria</taxon>
        <taxon>Bacillati</taxon>
        <taxon>Actinomycetota</taxon>
        <taxon>Actinomycetes</taxon>
        <taxon>Mycobacteriales</taxon>
        <taxon>Corynebacteriaceae</taxon>
        <taxon>Corynebacterium</taxon>
    </lineage>
</organism>
<gene>
    <name evidence="11" type="primary">thiM</name>
    <name evidence="12" type="ORF">SAMN05660282_01220</name>
</gene>
<proteinExistence type="inferred from homology"/>
<dbReference type="GO" id="GO:0009229">
    <property type="term" value="P:thiamine diphosphate biosynthetic process"/>
    <property type="evidence" value="ECO:0007669"/>
    <property type="project" value="UniProtKB-UniRule"/>
</dbReference>
<dbReference type="RefSeq" id="WP_092285616.1">
    <property type="nucleotide sequence ID" value="NZ_FOPJ01000006.1"/>
</dbReference>
<dbReference type="EC" id="2.7.1.50" evidence="11"/>
<evidence type="ECO:0000313" key="12">
    <source>
        <dbReference type="EMBL" id="SFG55603.1"/>
    </source>
</evidence>
<evidence type="ECO:0000256" key="7">
    <source>
        <dbReference type="ARBA" id="ARBA00022777"/>
    </source>
</evidence>
<dbReference type="Pfam" id="PF02110">
    <property type="entry name" value="HK"/>
    <property type="match status" value="1"/>
</dbReference>
<comment type="cofactor">
    <cofactor evidence="2 11">
        <name>Mg(2+)</name>
        <dbReference type="ChEBI" id="CHEBI:18420"/>
    </cofactor>
</comment>
<keyword evidence="13" id="KW-1185">Reference proteome</keyword>
<sequence length="262" mass="26919">MERAIDQVRSQQPLVQCLTNTVVQGLTANVLAAISASPAMCDTPAESADFAKISSGVLINTGTPNTEQYAGMRAAAKSAEANGTPWVLDPVAAGVLPERSKFLRKLLKYHPTCIRGNASEIMALAELGQGGKGVDATQGVQEAIPAARALLERGVKVVAISGERDLIISKKRVTWLASGDPLLQTVVGTGCSLGAMTAAYLGARKKVSAHNAVVAAHAHVGAAAQVAAAESAGPGSFAVAWLDALYNLTPTQVLAAVEVKEG</sequence>
<dbReference type="PRINTS" id="PR01099">
    <property type="entry name" value="HYETHTZKNASE"/>
</dbReference>
<evidence type="ECO:0000256" key="5">
    <source>
        <dbReference type="ARBA" id="ARBA00022723"/>
    </source>
</evidence>
<evidence type="ECO:0000256" key="1">
    <source>
        <dbReference type="ARBA" id="ARBA00001771"/>
    </source>
</evidence>
<evidence type="ECO:0000256" key="11">
    <source>
        <dbReference type="HAMAP-Rule" id="MF_00228"/>
    </source>
</evidence>
<accession>A0A1I2SSR7</accession>
<comment type="pathway">
    <text evidence="3 11">Cofactor biosynthesis; thiamine diphosphate biosynthesis; 4-methyl-5-(2-phosphoethyl)-thiazole from 5-(2-hydroxyethyl)-4-methylthiazole: step 1/1.</text>
</comment>
<evidence type="ECO:0000256" key="2">
    <source>
        <dbReference type="ARBA" id="ARBA00001946"/>
    </source>
</evidence>
<reference evidence="12 13" key="1">
    <citation type="submission" date="2016-10" db="EMBL/GenBank/DDBJ databases">
        <authorList>
            <person name="de Groot N.N."/>
        </authorList>
    </citation>
    <scope>NUCLEOTIDE SEQUENCE [LARGE SCALE GENOMIC DNA]</scope>
    <source>
        <strain>J11</strain>
        <strain evidence="13">PG 39</strain>
    </source>
</reference>
<dbReference type="CDD" id="cd01170">
    <property type="entry name" value="THZ_kinase"/>
    <property type="match status" value="1"/>
</dbReference>
<evidence type="ECO:0000256" key="4">
    <source>
        <dbReference type="ARBA" id="ARBA00022679"/>
    </source>
</evidence>
<dbReference type="GO" id="GO:0009228">
    <property type="term" value="P:thiamine biosynthetic process"/>
    <property type="evidence" value="ECO:0007669"/>
    <property type="project" value="UniProtKB-KW"/>
</dbReference>
<dbReference type="Proteomes" id="UP000199065">
    <property type="component" value="Unassembled WGS sequence"/>
</dbReference>
<feature type="binding site" evidence="11">
    <location>
        <position position="188"/>
    </location>
    <ligand>
        <name>substrate</name>
    </ligand>
</feature>
<keyword evidence="6 11" id="KW-0547">Nucleotide-binding</keyword>
<dbReference type="GO" id="GO:0000287">
    <property type="term" value="F:magnesium ion binding"/>
    <property type="evidence" value="ECO:0007669"/>
    <property type="project" value="UniProtKB-UniRule"/>
</dbReference>
<comment type="catalytic activity">
    <reaction evidence="1 11">
        <text>5-(2-hydroxyethyl)-4-methylthiazole + ATP = 4-methyl-5-(2-phosphooxyethyl)-thiazole + ADP + H(+)</text>
        <dbReference type="Rhea" id="RHEA:24212"/>
        <dbReference type="ChEBI" id="CHEBI:15378"/>
        <dbReference type="ChEBI" id="CHEBI:17957"/>
        <dbReference type="ChEBI" id="CHEBI:30616"/>
        <dbReference type="ChEBI" id="CHEBI:58296"/>
        <dbReference type="ChEBI" id="CHEBI:456216"/>
        <dbReference type="EC" id="2.7.1.50"/>
    </reaction>
</comment>
<feature type="binding site" evidence="11">
    <location>
        <position position="40"/>
    </location>
    <ligand>
        <name>substrate</name>
    </ligand>
</feature>
<evidence type="ECO:0000256" key="8">
    <source>
        <dbReference type="ARBA" id="ARBA00022840"/>
    </source>
</evidence>
<dbReference type="HAMAP" id="MF_00228">
    <property type="entry name" value="Thz_kinase"/>
    <property type="match status" value="1"/>
</dbReference>
<keyword evidence="7 11" id="KW-0418">Kinase</keyword>
<evidence type="ECO:0000313" key="13">
    <source>
        <dbReference type="Proteomes" id="UP000199065"/>
    </source>
</evidence>
<feature type="binding site" evidence="11">
    <location>
        <position position="161"/>
    </location>
    <ligand>
        <name>ATP</name>
        <dbReference type="ChEBI" id="CHEBI:30616"/>
    </ligand>
</feature>
<dbReference type="InterPro" id="IPR000417">
    <property type="entry name" value="Hyethyz_kinase"/>
</dbReference>
<keyword evidence="4 11" id="KW-0808">Transferase</keyword>
<dbReference type="EMBL" id="FOPJ01000006">
    <property type="protein sequence ID" value="SFG55603.1"/>
    <property type="molecule type" value="Genomic_DNA"/>
</dbReference>
<dbReference type="OrthoDB" id="8909021at2"/>
<dbReference type="SUPFAM" id="SSF53613">
    <property type="entry name" value="Ribokinase-like"/>
    <property type="match status" value="1"/>
</dbReference>
<keyword evidence="9 11" id="KW-0460">Magnesium</keyword>
<dbReference type="AlphaFoldDB" id="A0A1I2SSR7"/>
<evidence type="ECO:0000256" key="3">
    <source>
        <dbReference type="ARBA" id="ARBA00004868"/>
    </source>
</evidence>
<feature type="binding site" evidence="11">
    <location>
        <position position="115"/>
    </location>
    <ligand>
        <name>ATP</name>
        <dbReference type="ChEBI" id="CHEBI:30616"/>
    </ligand>
</feature>
<dbReference type="InterPro" id="IPR029056">
    <property type="entry name" value="Ribokinase-like"/>
</dbReference>
<evidence type="ECO:0000256" key="10">
    <source>
        <dbReference type="ARBA" id="ARBA00022977"/>
    </source>
</evidence>
<keyword evidence="5 11" id="KW-0479">Metal-binding</keyword>